<feature type="region of interest" description="Disordered" evidence="1">
    <location>
        <begin position="1"/>
        <end position="35"/>
    </location>
</feature>
<keyword evidence="3" id="KW-1185">Reference proteome</keyword>
<feature type="compositionally biased region" description="Basic and acidic residues" evidence="1">
    <location>
        <begin position="7"/>
        <end position="25"/>
    </location>
</feature>
<dbReference type="Proteomes" id="UP000314294">
    <property type="component" value="Unassembled WGS sequence"/>
</dbReference>
<feature type="region of interest" description="Disordered" evidence="1">
    <location>
        <begin position="50"/>
        <end position="73"/>
    </location>
</feature>
<gene>
    <name evidence="2" type="ORF">EYF80_065770</name>
</gene>
<evidence type="ECO:0000256" key="1">
    <source>
        <dbReference type="SAM" id="MobiDB-lite"/>
    </source>
</evidence>
<organism evidence="2 3">
    <name type="scientific">Liparis tanakae</name>
    <name type="common">Tanaka's snailfish</name>
    <dbReference type="NCBI Taxonomy" id="230148"/>
    <lineage>
        <taxon>Eukaryota</taxon>
        <taxon>Metazoa</taxon>
        <taxon>Chordata</taxon>
        <taxon>Craniata</taxon>
        <taxon>Vertebrata</taxon>
        <taxon>Euteleostomi</taxon>
        <taxon>Actinopterygii</taxon>
        <taxon>Neopterygii</taxon>
        <taxon>Teleostei</taxon>
        <taxon>Neoteleostei</taxon>
        <taxon>Acanthomorphata</taxon>
        <taxon>Eupercaria</taxon>
        <taxon>Perciformes</taxon>
        <taxon>Cottioidei</taxon>
        <taxon>Cottales</taxon>
        <taxon>Liparidae</taxon>
        <taxon>Liparis</taxon>
    </lineage>
</organism>
<accession>A0A4Z2E5V2</accession>
<proteinExistence type="predicted"/>
<feature type="compositionally biased region" description="Polar residues" evidence="1">
    <location>
        <begin position="50"/>
        <end position="62"/>
    </location>
</feature>
<dbReference type="EMBL" id="SRLO01016403">
    <property type="protein sequence ID" value="TNN24107.1"/>
    <property type="molecule type" value="Genomic_DNA"/>
</dbReference>
<sequence>MRKRGRKEGGKEGGKMGEQGERDLQRPQGPEGALLDAADVVLVQLTGSREQNQFSQSVSRQTCLAPPPCGGLR</sequence>
<evidence type="ECO:0000313" key="3">
    <source>
        <dbReference type="Proteomes" id="UP000314294"/>
    </source>
</evidence>
<reference evidence="2 3" key="1">
    <citation type="submission" date="2019-03" db="EMBL/GenBank/DDBJ databases">
        <title>First draft genome of Liparis tanakae, snailfish: a comprehensive survey of snailfish specific genes.</title>
        <authorList>
            <person name="Kim W."/>
            <person name="Song I."/>
            <person name="Jeong J.-H."/>
            <person name="Kim D."/>
            <person name="Kim S."/>
            <person name="Ryu S."/>
            <person name="Song J.Y."/>
            <person name="Lee S.K."/>
        </authorList>
    </citation>
    <scope>NUCLEOTIDE SEQUENCE [LARGE SCALE GENOMIC DNA]</scope>
    <source>
        <tissue evidence="2">Muscle</tissue>
    </source>
</reference>
<comment type="caution">
    <text evidence="2">The sequence shown here is derived from an EMBL/GenBank/DDBJ whole genome shotgun (WGS) entry which is preliminary data.</text>
</comment>
<evidence type="ECO:0000313" key="2">
    <source>
        <dbReference type="EMBL" id="TNN24107.1"/>
    </source>
</evidence>
<dbReference type="AlphaFoldDB" id="A0A4Z2E5V2"/>
<protein>
    <submittedName>
        <fullName evidence="2">Uncharacterized protein</fullName>
    </submittedName>
</protein>
<name>A0A4Z2E5V2_9TELE</name>